<dbReference type="Pfam" id="PF09250">
    <property type="entry name" value="Prim-Pol"/>
    <property type="match status" value="1"/>
</dbReference>
<evidence type="ECO:0000313" key="3">
    <source>
        <dbReference type="EMBL" id="MBC2653224.1"/>
    </source>
</evidence>
<dbReference type="Gene3D" id="3.30.720.160">
    <property type="entry name" value="Bifunctional DNA primase/polymerase, N-terminal"/>
    <property type="match status" value="1"/>
</dbReference>
<dbReference type="Proteomes" id="UP000520156">
    <property type="component" value="Unassembled WGS sequence"/>
</dbReference>
<sequence>MNAAEPEPLITPTSDYPTWLALYDVGFSLIPLKPRDKTPLTGWRAYQKRRAARSDIEAWFKAAPNANIGIVTGAISGLVVLDLDSADAITEAERLGLPDTIMVRTGKGRHIYFRHPGYKTTNRAGFLPGMDIRGDGGYIVGPGSIHPSGALYAWENPPGQITLAEMPEWLVKALGTEPAAKVAPHKVRQKSRASSAGHKQNKTDFDPSGIEPTTACNVDDGLARILDELLGKPTDKTAREWRYRSKGSLSVRVDSIKPGQWYDHEAGRGGGLVALIAYILSCDHASARDWVAERIGAWPKAAPTQTAVEPSQEELALKARLEAQRILAEAKPAPANHPYLIAKGVQPHGILIDAAARLVIGLRDIDGTIHTLQRIDAQGKKRFLTGGIKADHFAVIGEWTPDTSHLLVCEGWATGASIHEATGDPVVVAFDAGNLIRVARVLRRRHRNIELTIVADNDAKADRADNPGVEAATQAAQDNDARLAVPDCAGDANDLVQAKGLDALRDVISAAVWVGAKEPTYPEPEHDVAGARAQLAEHIAAFMAEASAYQKALQIRLQEGKTSDAPWPIPPILGLPVDVGLGKTSQVRDQVIATLRSGCLGKGRVVFAVPRHDLGEEQVEAFKAAGINALLWKGRSAPDPTPEDPDQRMCRDLAAQADALIAEQAVEQTACAVSRDGKDYKCPHFEVCGYQRQKRRAAYAQVIICAHDSLFHAMPQIIGRPALLVIDEGFWQAGLRGTDSPVQITIDSLDPSEKELRCYDGKGQYDYPETQFLITYRLKLWEVLQSTKSGPLRYADLKATGLTPQNCRDAASLERMRLRNPGLLPGMGPKERARKLSKVIPAEGVCWTPPGRAAAMWRILADALDERRDAWGVEIGRMHTEEGTVRTLDLYWHASLRKGWVAATPVLHIDATMRGELVQPYLPGITVAPPVRAQTPHVRIRQVLNAPVSAKALTPMPQAKEREHTTAANNQRALRTYLTSRAAEVGTDGQTILAIGQMRALEALSTEALTANLETAHFNALSGLDRWGRIAGMVIMGRTLPAPAVIAKLQIALTGRPPKEDNDNQSWWYPLTERVIRRPQGRSRMVMGEHHPDPIAEAIRWSICEAELVQALGRGRGVNRTAESPLQVDLLTDIVLPITADEVIDWADLVPSRTDMMAARGVVLDNAADRAKCFPDLWPNYEAARKDGQRTGTNCYYRIFYNSEMSRSSVAVTYRPEGSGQKMRSAMFNLDLIPDPAAWLAGWLGPLADCEVVTDADLAA</sequence>
<dbReference type="InterPro" id="IPR006171">
    <property type="entry name" value="TOPRIM_dom"/>
</dbReference>
<comment type="caution">
    <text evidence="3">The sequence shown here is derived from an EMBL/GenBank/DDBJ whole genome shotgun (WGS) entry which is preliminary data.</text>
</comment>
<dbReference type="RefSeq" id="WP_185684610.1">
    <property type="nucleotide sequence ID" value="NZ_JACLAU010000039.1"/>
</dbReference>
<organism evidence="3 4">
    <name type="scientific">Novosphingobium aerophilum</name>
    <dbReference type="NCBI Taxonomy" id="2839843"/>
    <lineage>
        <taxon>Bacteria</taxon>
        <taxon>Pseudomonadati</taxon>
        <taxon>Pseudomonadota</taxon>
        <taxon>Alphaproteobacteria</taxon>
        <taxon>Sphingomonadales</taxon>
        <taxon>Sphingomonadaceae</taxon>
        <taxon>Novosphingobium</taxon>
    </lineage>
</organism>
<keyword evidence="4" id="KW-1185">Reference proteome</keyword>
<evidence type="ECO:0000256" key="1">
    <source>
        <dbReference type="SAM" id="MobiDB-lite"/>
    </source>
</evidence>
<dbReference type="SMART" id="SM00943">
    <property type="entry name" value="Prim-Pol"/>
    <property type="match status" value="1"/>
</dbReference>
<feature type="region of interest" description="Disordered" evidence="1">
    <location>
        <begin position="181"/>
        <end position="212"/>
    </location>
</feature>
<dbReference type="SUPFAM" id="SSF56747">
    <property type="entry name" value="Prim-pol domain"/>
    <property type="match status" value="1"/>
</dbReference>
<dbReference type="Pfam" id="PF13362">
    <property type="entry name" value="Toprim_3"/>
    <property type="match status" value="1"/>
</dbReference>
<reference evidence="3 4" key="1">
    <citation type="submission" date="2020-08" db="EMBL/GenBank/DDBJ databases">
        <title>The genome sequence of Novosphingobium flavum 4Y4.</title>
        <authorList>
            <person name="Liu Y."/>
        </authorList>
    </citation>
    <scope>NUCLEOTIDE SEQUENCE [LARGE SCALE GENOMIC DNA]</scope>
    <source>
        <strain evidence="3 4">4Y4</strain>
    </source>
</reference>
<gene>
    <name evidence="3" type="ORF">H7F49_16140</name>
</gene>
<accession>A0A7X1KDD5</accession>
<dbReference type="SUPFAM" id="SSF52540">
    <property type="entry name" value="P-loop containing nucleoside triphosphate hydrolases"/>
    <property type="match status" value="1"/>
</dbReference>
<dbReference type="EMBL" id="JACLAU010000039">
    <property type="protein sequence ID" value="MBC2653224.1"/>
    <property type="molecule type" value="Genomic_DNA"/>
</dbReference>
<dbReference type="InterPro" id="IPR027417">
    <property type="entry name" value="P-loop_NTPase"/>
</dbReference>
<feature type="domain" description="DNA primase/polymerase bifunctional N-terminal" evidence="2">
    <location>
        <begin position="21"/>
        <end position="170"/>
    </location>
</feature>
<dbReference type="CDD" id="cd04859">
    <property type="entry name" value="Prim_Pol"/>
    <property type="match status" value="1"/>
</dbReference>
<dbReference type="AlphaFoldDB" id="A0A7X1KDD5"/>
<proteinExistence type="predicted"/>
<evidence type="ECO:0000259" key="2">
    <source>
        <dbReference type="SMART" id="SM00943"/>
    </source>
</evidence>
<name>A0A7X1KDD5_9SPHN</name>
<dbReference type="InterPro" id="IPR015330">
    <property type="entry name" value="DNA_primase/pol_bifunc_N"/>
</dbReference>
<protein>
    <submittedName>
        <fullName evidence="3">Bifunctional DNA primase/polymerase</fullName>
    </submittedName>
</protein>
<evidence type="ECO:0000313" key="4">
    <source>
        <dbReference type="Proteomes" id="UP000520156"/>
    </source>
</evidence>